<dbReference type="PANTHER" id="PTHR33376">
    <property type="match status" value="1"/>
</dbReference>
<reference evidence="5 6" key="1">
    <citation type="submission" date="2013-09" db="EMBL/GenBank/DDBJ databases">
        <title>Genome sequencing of Arenimonas oryziterrae.</title>
        <authorList>
            <person name="Chen F."/>
            <person name="Wang G."/>
        </authorList>
    </citation>
    <scope>NUCLEOTIDE SEQUENCE [LARGE SCALE GENOMIC DNA]</scope>
    <source>
        <strain evidence="5 6">YC6267</strain>
    </source>
</reference>
<gene>
    <name evidence="5" type="ORF">N789_12395</name>
</gene>
<dbReference type="OrthoDB" id="5670809at2"/>
<dbReference type="PATRIC" id="fig|1121015.4.peg.1950"/>
<dbReference type="InterPro" id="IPR018389">
    <property type="entry name" value="DctP_fam"/>
</dbReference>
<evidence type="ECO:0000256" key="2">
    <source>
        <dbReference type="ARBA" id="ARBA00022448"/>
    </source>
</evidence>
<feature type="signal peptide" evidence="4">
    <location>
        <begin position="1"/>
        <end position="23"/>
    </location>
</feature>
<comment type="similarity">
    <text evidence="1">Belongs to the bacterial solute-binding protein 7 family.</text>
</comment>
<dbReference type="Gene3D" id="3.40.190.170">
    <property type="entry name" value="Bacterial extracellular solute-binding protein, family 7"/>
    <property type="match status" value="1"/>
</dbReference>
<comment type="caution">
    <text evidence="5">The sequence shown here is derived from an EMBL/GenBank/DDBJ whole genome shotgun (WGS) entry which is preliminary data.</text>
</comment>
<dbReference type="InterPro" id="IPR038404">
    <property type="entry name" value="TRAP_DctP_sf"/>
</dbReference>
<feature type="chain" id="PRO_5001868641" description="C4-dicarboxylate ABC transporter" evidence="4">
    <location>
        <begin position="24"/>
        <end position="332"/>
    </location>
</feature>
<evidence type="ECO:0000313" key="6">
    <source>
        <dbReference type="Proteomes" id="UP000029385"/>
    </source>
</evidence>
<dbReference type="NCBIfam" id="NF037995">
    <property type="entry name" value="TRAP_S1"/>
    <property type="match status" value="1"/>
</dbReference>
<dbReference type="CDD" id="cd13670">
    <property type="entry name" value="PBP2_TRAP_Tp0957_like"/>
    <property type="match status" value="1"/>
</dbReference>
<dbReference type="AlphaFoldDB" id="A0A091ARV3"/>
<dbReference type="STRING" id="1121015.GCA_000420545_02245"/>
<accession>A0A091ARV3</accession>
<dbReference type="PANTHER" id="PTHR33376:SF7">
    <property type="entry name" value="C4-DICARBOXYLATE-BINDING PROTEIN DCTB"/>
    <property type="match status" value="1"/>
</dbReference>
<dbReference type="Proteomes" id="UP000029385">
    <property type="component" value="Unassembled WGS sequence"/>
</dbReference>
<dbReference type="EMBL" id="AVCI01000007">
    <property type="protein sequence ID" value="KFN42918.1"/>
    <property type="molecule type" value="Genomic_DNA"/>
</dbReference>
<evidence type="ECO:0000256" key="4">
    <source>
        <dbReference type="SAM" id="SignalP"/>
    </source>
</evidence>
<evidence type="ECO:0000313" key="5">
    <source>
        <dbReference type="EMBL" id="KFN42918.1"/>
    </source>
</evidence>
<name>A0A091ARV3_9GAMM</name>
<dbReference type="RefSeq" id="WP_022969851.1">
    <property type="nucleotide sequence ID" value="NZ_ATVD01000004.1"/>
</dbReference>
<organism evidence="5 6">
    <name type="scientific">Arenimonas oryziterrae DSM 21050 = YC6267</name>
    <dbReference type="NCBI Taxonomy" id="1121015"/>
    <lineage>
        <taxon>Bacteria</taxon>
        <taxon>Pseudomonadati</taxon>
        <taxon>Pseudomonadota</taxon>
        <taxon>Gammaproteobacteria</taxon>
        <taxon>Lysobacterales</taxon>
        <taxon>Lysobacteraceae</taxon>
        <taxon>Arenimonas</taxon>
    </lineage>
</organism>
<dbReference type="Pfam" id="PF03480">
    <property type="entry name" value="DctP"/>
    <property type="match status" value="1"/>
</dbReference>
<dbReference type="GO" id="GO:0055085">
    <property type="term" value="P:transmembrane transport"/>
    <property type="evidence" value="ECO:0007669"/>
    <property type="project" value="InterPro"/>
</dbReference>
<dbReference type="eggNOG" id="COG1638">
    <property type="taxonomic scope" value="Bacteria"/>
</dbReference>
<protein>
    <recommendedName>
        <fullName evidence="7">C4-dicarboxylate ABC transporter</fullName>
    </recommendedName>
</protein>
<evidence type="ECO:0008006" key="7">
    <source>
        <dbReference type="Google" id="ProtNLM"/>
    </source>
</evidence>
<evidence type="ECO:0000256" key="1">
    <source>
        <dbReference type="ARBA" id="ARBA00009023"/>
    </source>
</evidence>
<evidence type="ECO:0000256" key="3">
    <source>
        <dbReference type="ARBA" id="ARBA00022729"/>
    </source>
</evidence>
<keyword evidence="3 4" id="KW-0732">Signal</keyword>
<proteinExistence type="inferred from homology"/>
<keyword evidence="6" id="KW-1185">Reference proteome</keyword>
<sequence length="332" mass="35302">MSLVRRIASVLLVSMLVAAPASAQQVIKIATLAPDGSAWMKELRTAAAEVQAGTQGRVQVKYYPGGVMGSDSVVLRKMRLGQLQGGVLTSSELAAVYPDAPIYSLPFLFSNWTQVEKVRPQIDPILARGFEAKGLHMLGASGVGFAYIMSTKPLRSKADMVGTKLWIPQNDSIAETTFKVAGISPIPLPLGDVFTSLQTGLVDTVANTPSGAVALQWHGKLRYMVNLPLSYVVGYTVVDLKAWQKLSPADQAIVAKAFAAASARTDAGIKRDDASALAAMQKQGLTVLNMDAAESARWREIGARVTHQMEVDKTISPDVLAAVRKAIAGAGK</sequence>
<keyword evidence="2" id="KW-0813">Transport</keyword>